<evidence type="ECO:0000259" key="1">
    <source>
        <dbReference type="Pfam" id="PF07883"/>
    </source>
</evidence>
<dbReference type="EMBL" id="CP003359">
    <property type="protein sequence ID" value="AGB41175.1"/>
    <property type="molecule type" value="Genomic_DNA"/>
</dbReference>
<name>L0K9F7_HALHC</name>
<reference evidence="3" key="1">
    <citation type="submission" date="2012-02" db="EMBL/GenBank/DDBJ databases">
        <title>The complete genome of Halobacteroides halobius DSM 5150.</title>
        <authorList>
            <person name="Lucas S."/>
            <person name="Copeland A."/>
            <person name="Lapidus A."/>
            <person name="Glavina del Rio T."/>
            <person name="Dalin E."/>
            <person name="Tice H."/>
            <person name="Bruce D."/>
            <person name="Goodwin L."/>
            <person name="Pitluck S."/>
            <person name="Peters L."/>
            <person name="Mikhailova N."/>
            <person name="Gu W."/>
            <person name="Kyrpides N."/>
            <person name="Mavromatis K."/>
            <person name="Ivanova N."/>
            <person name="Brettin T."/>
            <person name="Detter J.C."/>
            <person name="Han C."/>
            <person name="Larimer F."/>
            <person name="Land M."/>
            <person name="Hauser L."/>
            <person name="Markowitz V."/>
            <person name="Cheng J.-F."/>
            <person name="Hugenholtz P."/>
            <person name="Woyke T."/>
            <person name="Wu D."/>
            <person name="Tindall B."/>
            <person name="Pomrenke H."/>
            <person name="Brambilla E."/>
            <person name="Klenk H.-P."/>
            <person name="Eisen J.A."/>
        </authorList>
    </citation>
    <scope>NUCLEOTIDE SEQUENCE [LARGE SCALE GENOMIC DNA]</scope>
    <source>
        <strain evidence="3">ATCC 35273 / DSM 5150 / MD-1</strain>
    </source>
</reference>
<dbReference type="InterPro" id="IPR014710">
    <property type="entry name" value="RmlC-like_jellyroll"/>
</dbReference>
<dbReference type="Pfam" id="PF07883">
    <property type="entry name" value="Cupin_2"/>
    <property type="match status" value="1"/>
</dbReference>
<sequence length="105" mass="11823">MEIIKMDQLKGTERWEGITVKKILKNEDTQVMNLVLQPGDKVPEHSVPVNVFFYIVEGKGTLRIGDEKKVVEAKDIIPCTPNTKMSLQADQGEKFVVLNIKTPSL</sequence>
<dbReference type="Gene3D" id="2.60.120.10">
    <property type="entry name" value="Jelly Rolls"/>
    <property type="match status" value="1"/>
</dbReference>
<dbReference type="AlphaFoldDB" id="L0K9F7"/>
<evidence type="ECO:0000313" key="2">
    <source>
        <dbReference type="EMBL" id="AGB41175.1"/>
    </source>
</evidence>
<proteinExistence type="predicted"/>
<dbReference type="InterPro" id="IPR013096">
    <property type="entry name" value="Cupin_2"/>
</dbReference>
<dbReference type="eggNOG" id="COG1917">
    <property type="taxonomic scope" value="Bacteria"/>
</dbReference>
<dbReference type="InterPro" id="IPR011051">
    <property type="entry name" value="RmlC_Cupin_sf"/>
</dbReference>
<gene>
    <name evidence="2" type="ordered locus">Halha_1228</name>
</gene>
<dbReference type="HOGENOM" id="CLU_165492_0_0_9"/>
<organism evidence="2 3">
    <name type="scientific">Halobacteroides halobius (strain ATCC 35273 / DSM 5150 / MD-1)</name>
    <dbReference type="NCBI Taxonomy" id="748449"/>
    <lineage>
        <taxon>Bacteria</taxon>
        <taxon>Bacillati</taxon>
        <taxon>Bacillota</taxon>
        <taxon>Clostridia</taxon>
        <taxon>Halanaerobiales</taxon>
        <taxon>Halobacteroidaceae</taxon>
        <taxon>Halobacteroides</taxon>
    </lineage>
</organism>
<dbReference type="STRING" id="748449.Halha_1228"/>
<dbReference type="KEGG" id="hhl:Halha_1228"/>
<keyword evidence="3" id="KW-1185">Reference proteome</keyword>
<evidence type="ECO:0000313" key="3">
    <source>
        <dbReference type="Proteomes" id="UP000010880"/>
    </source>
</evidence>
<protein>
    <recommendedName>
        <fullName evidence="1">Cupin type-2 domain-containing protein</fullName>
    </recommendedName>
</protein>
<dbReference type="InterPro" id="IPR052535">
    <property type="entry name" value="Bacilysin_H2HPP_isomerase"/>
</dbReference>
<dbReference type="OrthoDB" id="9797047at2"/>
<dbReference type="SUPFAM" id="SSF51182">
    <property type="entry name" value="RmlC-like cupins"/>
    <property type="match status" value="1"/>
</dbReference>
<feature type="domain" description="Cupin type-2" evidence="1">
    <location>
        <begin position="35"/>
        <end position="100"/>
    </location>
</feature>
<dbReference type="RefSeq" id="WP_015326897.1">
    <property type="nucleotide sequence ID" value="NC_019978.1"/>
</dbReference>
<accession>L0K9F7</accession>
<dbReference type="PANTHER" id="PTHR40112">
    <property type="entry name" value="H2HPP ISOMERASE"/>
    <property type="match status" value="1"/>
</dbReference>
<dbReference type="PANTHER" id="PTHR40112:SF1">
    <property type="entry name" value="H2HPP ISOMERASE"/>
    <property type="match status" value="1"/>
</dbReference>
<dbReference type="Proteomes" id="UP000010880">
    <property type="component" value="Chromosome"/>
</dbReference>